<feature type="compositionally biased region" description="Basic residues" evidence="1">
    <location>
        <begin position="115"/>
        <end position="124"/>
    </location>
</feature>
<sequence>MMSVYIYIYLLPGHVAGEHEVAVLVLVGDGELAAAVGRGGGGGGGGEAAEERVQRVPQLPVAAVGPQVDLAEVGRPVHAHLHVQAAASSLQLLALIIGPPRRLRRRVERVLPVRSHRRPPHRPHPAAFVHEHQPDHQLVAPRAV</sequence>
<protein>
    <submittedName>
        <fullName evidence="2">Uncharacterized protein</fullName>
    </submittedName>
</protein>
<dbReference type="Gramene" id="Zm00001eb060960_T001">
    <property type="protein sequence ID" value="Zm00001eb060960_P001"/>
    <property type="gene ID" value="Zm00001eb060960"/>
</dbReference>
<reference evidence="2" key="3">
    <citation type="submission" date="2021-05" db="UniProtKB">
        <authorList>
            <consortium name="EnsemblPlants"/>
        </authorList>
    </citation>
    <scope>IDENTIFICATION</scope>
    <source>
        <strain evidence="2">cv. B73</strain>
    </source>
</reference>
<dbReference type="Proteomes" id="UP000007305">
    <property type="component" value="Chromosome 1"/>
</dbReference>
<organism evidence="2 3">
    <name type="scientific">Zea mays</name>
    <name type="common">Maize</name>
    <dbReference type="NCBI Taxonomy" id="4577"/>
    <lineage>
        <taxon>Eukaryota</taxon>
        <taxon>Viridiplantae</taxon>
        <taxon>Streptophyta</taxon>
        <taxon>Embryophyta</taxon>
        <taxon>Tracheophyta</taxon>
        <taxon>Spermatophyta</taxon>
        <taxon>Magnoliopsida</taxon>
        <taxon>Liliopsida</taxon>
        <taxon>Poales</taxon>
        <taxon>Poaceae</taxon>
        <taxon>PACMAD clade</taxon>
        <taxon>Panicoideae</taxon>
        <taxon>Andropogonodae</taxon>
        <taxon>Andropogoneae</taxon>
        <taxon>Tripsacinae</taxon>
        <taxon>Zea</taxon>
    </lineage>
</organism>
<dbReference type="InParanoid" id="A0A804M5M2"/>
<dbReference type="EnsemblPlants" id="Zm00001eb060960_T001">
    <property type="protein sequence ID" value="Zm00001eb060960_P001"/>
    <property type="gene ID" value="Zm00001eb060960"/>
</dbReference>
<evidence type="ECO:0000313" key="3">
    <source>
        <dbReference type="Proteomes" id="UP000007305"/>
    </source>
</evidence>
<keyword evidence="3" id="KW-1185">Reference proteome</keyword>
<feature type="region of interest" description="Disordered" evidence="1">
    <location>
        <begin position="115"/>
        <end position="144"/>
    </location>
</feature>
<name>A0A804M5M2_MAIZE</name>
<reference evidence="3" key="1">
    <citation type="submission" date="2015-12" db="EMBL/GenBank/DDBJ databases">
        <title>Update maize B73 reference genome by single molecule sequencing technologies.</title>
        <authorList>
            <consortium name="Maize Genome Sequencing Project"/>
            <person name="Ware D."/>
        </authorList>
    </citation>
    <scope>NUCLEOTIDE SEQUENCE [LARGE SCALE GENOMIC DNA]</scope>
    <source>
        <strain evidence="3">cv. B73</strain>
    </source>
</reference>
<proteinExistence type="predicted"/>
<reference evidence="2" key="2">
    <citation type="submission" date="2019-07" db="EMBL/GenBank/DDBJ databases">
        <authorList>
            <person name="Seetharam A."/>
            <person name="Woodhouse M."/>
            <person name="Cannon E."/>
        </authorList>
    </citation>
    <scope>NUCLEOTIDE SEQUENCE [LARGE SCALE GENOMIC DNA]</scope>
    <source>
        <strain evidence="2">cv. B73</strain>
    </source>
</reference>
<evidence type="ECO:0000256" key="1">
    <source>
        <dbReference type="SAM" id="MobiDB-lite"/>
    </source>
</evidence>
<evidence type="ECO:0000313" key="2">
    <source>
        <dbReference type="EnsemblPlants" id="Zm00001eb060960_P001"/>
    </source>
</evidence>
<accession>A0A804M5M2</accession>
<dbReference type="AlphaFoldDB" id="A0A804M5M2"/>